<comment type="caution">
    <text evidence="2">The sequence shown here is derived from an EMBL/GenBank/DDBJ whole genome shotgun (WGS) entry which is preliminary data.</text>
</comment>
<dbReference type="Gene3D" id="3.40.50.150">
    <property type="entry name" value="Vaccinia Virus protein VP39"/>
    <property type="match status" value="1"/>
</dbReference>
<gene>
    <name evidence="2" type="ORF">GCM10022278_06550</name>
</gene>
<protein>
    <recommendedName>
        <fullName evidence="4">Methyltransferase domain-containing protein</fullName>
    </recommendedName>
</protein>
<evidence type="ECO:0008006" key="4">
    <source>
        <dbReference type="Google" id="ProtNLM"/>
    </source>
</evidence>
<organism evidence="2 3">
    <name type="scientific">Allohahella marinimesophila</name>
    <dbReference type="NCBI Taxonomy" id="1054972"/>
    <lineage>
        <taxon>Bacteria</taxon>
        <taxon>Pseudomonadati</taxon>
        <taxon>Pseudomonadota</taxon>
        <taxon>Gammaproteobacteria</taxon>
        <taxon>Oceanospirillales</taxon>
        <taxon>Hahellaceae</taxon>
        <taxon>Allohahella</taxon>
    </lineage>
</organism>
<feature type="compositionally biased region" description="Acidic residues" evidence="1">
    <location>
        <begin position="426"/>
        <end position="437"/>
    </location>
</feature>
<dbReference type="InterPro" id="IPR029063">
    <property type="entry name" value="SAM-dependent_MTases_sf"/>
</dbReference>
<dbReference type="PANTHER" id="PTHR43861">
    <property type="entry name" value="TRANS-ACONITATE 2-METHYLTRANSFERASE-RELATED"/>
    <property type="match status" value="1"/>
</dbReference>
<dbReference type="CDD" id="cd02440">
    <property type="entry name" value="AdoMet_MTases"/>
    <property type="match status" value="1"/>
</dbReference>
<reference evidence="3" key="1">
    <citation type="journal article" date="2019" name="Int. J. Syst. Evol. Microbiol.">
        <title>The Global Catalogue of Microorganisms (GCM) 10K type strain sequencing project: providing services to taxonomists for standard genome sequencing and annotation.</title>
        <authorList>
            <consortium name="The Broad Institute Genomics Platform"/>
            <consortium name="The Broad Institute Genome Sequencing Center for Infectious Disease"/>
            <person name="Wu L."/>
            <person name="Ma J."/>
        </authorList>
    </citation>
    <scope>NUCLEOTIDE SEQUENCE [LARGE SCALE GENOMIC DNA]</scope>
    <source>
        <strain evidence="3">JCM 17555</strain>
    </source>
</reference>
<dbReference type="Pfam" id="PF13489">
    <property type="entry name" value="Methyltransf_23"/>
    <property type="match status" value="1"/>
</dbReference>
<dbReference type="SUPFAM" id="SSF53335">
    <property type="entry name" value="S-adenosyl-L-methionine-dependent methyltransferases"/>
    <property type="match status" value="1"/>
</dbReference>
<evidence type="ECO:0000313" key="3">
    <source>
        <dbReference type="Proteomes" id="UP001501337"/>
    </source>
</evidence>
<dbReference type="RefSeq" id="WP_344803227.1">
    <property type="nucleotide sequence ID" value="NZ_BAABBO010000001.1"/>
</dbReference>
<sequence>MPEPAIIYLLQTPCTDFTTLRSELGAFHEHPLDIREIDSLRRLADIIASSSSEAALRAATSSWQRSLLVCWRISKRSLREQCQARFRACFSGQDEAKALQDILAALPWQDDVDVLTSARALLQAYQLGRLDQNDLVQRLAKLAVELDRLYRQAIATADKRGFALIQMPETTDPAQAATMLVERLRMNSGHSFEPIRQHFSQRIYASDKGRLRRDLILEDVQAIVGGRSERMQVLDVGCGEAPISRRLLRSTRRLVLIEPSASMLDTAIANMTRALAAQPGQETPEIKAVNDFAQAAIDTIGGQFDLILAHAIIEWTDAPLTLLSQICDRLAPGGRLSLAVYNEHGLRFRRLIRGHYEALPARPRPFGGGLTPVYPLTPDEIAAWCGLNGFRIETLRGLRCFADYQQGHLQSAPSGEANPPGSPEAADPEAESSDTEQDFATALARYQRLLAAEREVSLQDPFRQLARYLHIVIRRAEA</sequence>
<proteinExistence type="predicted"/>
<feature type="region of interest" description="Disordered" evidence="1">
    <location>
        <begin position="409"/>
        <end position="437"/>
    </location>
</feature>
<dbReference type="Proteomes" id="UP001501337">
    <property type="component" value="Unassembled WGS sequence"/>
</dbReference>
<evidence type="ECO:0000313" key="2">
    <source>
        <dbReference type="EMBL" id="GAA3950150.1"/>
    </source>
</evidence>
<name>A0ABP7NM87_9GAMM</name>
<keyword evidence="3" id="KW-1185">Reference proteome</keyword>
<accession>A0ABP7NM87</accession>
<dbReference type="EMBL" id="BAABBO010000001">
    <property type="protein sequence ID" value="GAA3950150.1"/>
    <property type="molecule type" value="Genomic_DNA"/>
</dbReference>
<evidence type="ECO:0000256" key="1">
    <source>
        <dbReference type="SAM" id="MobiDB-lite"/>
    </source>
</evidence>